<organism evidence="1 2">
    <name type="scientific">Plenodomus tracheiphilus IPT5</name>
    <dbReference type="NCBI Taxonomy" id="1408161"/>
    <lineage>
        <taxon>Eukaryota</taxon>
        <taxon>Fungi</taxon>
        <taxon>Dikarya</taxon>
        <taxon>Ascomycota</taxon>
        <taxon>Pezizomycotina</taxon>
        <taxon>Dothideomycetes</taxon>
        <taxon>Pleosporomycetidae</taxon>
        <taxon>Pleosporales</taxon>
        <taxon>Pleosporineae</taxon>
        <taxon>Leptosphaeriaceae</taxon>
        <taxon>Plenodomus</taxon>
    </lineage>
</organism>
<protein>
    <submittedName>
        <fullName evidence="1">Uncharacterized protein</fullName>
    </submittedName>
</protein>
<name>A0A6A7BBV2_9PLEO</name>
<proteinExistence type="predicted"/>
<evidence type="ECO:0000313" key="1">
    <source>
        <dbReference type="EMBL" id="KAF2852742.1"/>
    </source>
</evidence>
<dbReference type="AlphaFoldDB" id="A0A6A7BBV2"/>
<keyword evidence="2" id="KW-1185">Reference proteome</keyword>
<reference evidence="1" key="1">
    <citation type="submission" date="2020-01" db="EMBL/GenBank/DDBJ databases">
        <authorList>
            <consortium name="DOE Joint Genome Institute"/>
            <person name="Haridas S."/>
            <person name="Albert R."/>
            <person name="Binder M."/>
            <person name="Bloem J."/>
            <person name="Labutti K."/>
            <person name="Salamov A."/>
            <person name="Andreopoulos B."/>
            <person name="Baker S.E."/>
            <person name="Barry K."/>
            <person name="Bills G."/>
            <person name="Bluhm B.H."/>
            <person name="Cannon C."/>
            <person name="Castanera R."/>
            <person name="Culley D.E."/>
            <person name="Daum C."/>
            <person name="Ezra D."/>
            <person name="Gonzalez J.B."/>
            <person name="Henrissat B."/>
            <person name="Kuo A."/>
            <person name="Liang C."/>
            <person name="Lipzen A."/>
            <person name="Lutzoni F."/>
            <person name="Magnuson J."/>
            <person name="Mondo S."/>
            <person name="Nolan M."/>
            <person name="Ohm R."/>
            <person name="Pangilinan J."/>
            <person name="Park H.-J."/>
            <person name="Ramirez L."/>
            <person name="Alfaro M."/>
            <person name="Sun H."/>
            <person name="Tritt A."/>
            <person name="Yoshinaga Y."/>
            <person name="Zwiers L.-H."/>
            <person name="Turgeon B.G."/>
            <person name="Goodwin S.B."/>
            <person name="Spatafora J.W."/>
            <person name="Crous P.W."/>
            <person name="Grigoriev I.V."/>
        </authorList>
    </citation>
    <scope>NUCLEOTIDE SEQUENCE</scope>
    <source>
        <strain evidence="1">IPT5</strain>
    </source>
</reference>
<sequence>MDLKKEWAAWRKSSVAKELWGHIRANAAELSTVNIIMCSGLGSVKPSQDGNVHPLQIYLRYRAVVYIKEILDDLQPAENRPTGFDGIGSHQIGIDIAACAEEDFCNNFAQYLMDEFSITLWPKSFFKQSISEGAFIVGKSSNFSASEIEVEQGKKIQGVVGLLCDPIDE</sequence>
<gene>
    <name evidence="1" type="ORF">T440DRAFT_516051</name>
</gene>
<evidence type="ECO:0000313" key="2">
    <source>
        <dbReference type="Proteomes" id="UP000799423"/>
    </source>
</evidence>
<accession>A0A6A7BBV2</accession>
<dbReference type="EMBL" id="MU006297">
    <property type="protein sequence ID" value="KAF2852742.1"/>
    <property type="molecule type" value="Genomic_DNA"/>
</dbReference>
<dbReference type="Proteomes" id="UP000799423">
    <property type="component" value="Unassembled WGS sequence"/>
</dbReference>